<evidence type="ECO:0008006" key="8">
    <source>
        <dbReference type="Google" id="ProtNLM"/>
    </source>
</evidence>
<dbReference type="OrthoDB" id="5734604at2"/>
<evidence type="ECO:0000256" key="3">
    <source>
        <dbReference type="ARBA" id="ARBA00022795"/>
    </source>
</evidence>
<dbReference type="AlphaFoldDB" id="A0A0U4HI41"/>
<evidence type="ECO:0000256" key="5">
    <source>
        <dbReference type="SAM" id="MobiDB-lite"/>
    </source>
</evidence>
<evidence type="ECO:0000256" key="1">
    <source>
        <dbReference type="ARBA" id="ARBA00002397"/>
    </source>
</evidence>
<dbReference type="Proteomes" id="UP000064137">
    <property type="component" value="Chromosome"/>
</dbReference>
<evidence type="ECO:0000313" key="7">
    <source>
        <dbReference type="Proteomes" id="UP000064137"/>
    </source>
</evidence>
<comment type="similarity">
    <text evidence="2">Belongs to the FlgN family.</text>
</comment>
<dbReference type="InterPro" id="IPR036679">
    <property type="entry name" value="FlgN-like_sf"/>
</dbReference>
<name>A0A0U4HI41_9PSED</name>
<dbReference type="GO" id="GO:0044780">
    <property type="term" value="P:bacterial-type flagellum assembly"/>
    <property type="evidence" value="ECO:0007669"/>
    <property type="project" value="InterPro"/>
</dbReference>
<dbReference type="InterPro" id="IPR007809">
    <property type="entry name" value="FlgN-like"/>
</dbReference>
<reference evidence="6 7" key="1">
    <citation type="submission" date="2016-01" db="EMBL/GenBank/DDBJ databases">
        <title>Annotation of Pseudomonas oryzihabitans USDA-ARS-USMARC-56511.</title>
        <authorList>
            <person name="Harhay G.P."/>
            <person name="Harhay D.M."/>
            <person name="Smith T.P.L."/>
            <person name="Bono J.L."/>
            <person name="Heaton M.P."/>
            <person name="Clawson M.L."/>
            <person name="Chitko-Mckown C.G."/>
            <person name="Capik S.F."/>
            <person name="DeDonder K.D."/>
            <person name="Apley M.D."/>
            <person name="Lubbers B.V."/>
            <person name="White B.J."/>
            <person name="Larson R.L."/>
        </authorList>
    </citation>
    <scope>NUCLEOTIDE SEQUENCE [LARGE SCALE GENOMIC DNA]</scope>
    <source>
        <strain evidence="6 7">USDA-ARS-USMARC-56511</strain>
    </source>
</reference>
<evidence type="ECO:0000256" key="4">
    <source>
        <dbReference type="SAM" id="Coils"/>
    </source>
</evidence>
<feature type="coiled-coil region" evidence="4">
    <location>
        <begin position="14"/>
        <end position="59"/>
    </location>
</feature>
<dbReference type="SUPFAM" id="SSF140566">
    <property type="entry name" value="FlgN-like"/>
    <property type="match status" value="1"/>
</dbReference>
<proteinExistence type="inferred from homology"/>
<accession>A0A0U4HI41</accession>
<keyword evidence="3" id="KW-1005">Bacterial flagellum biogenesis</keyword>
<dbReference type="RefSeq" id="WP_059315615.1">
    <property type="nucleotide sequence ID" value="NZ_CP013987.1"/>
</dbReference>
<dbReference type="Gene3D" id="1.20.58.300">
    <property type="entry name" value="FlgN-like"/>
    <property type="match status" value="1"/>
</dbReference>
<feature type="region of interest" description="Disordered" evidence="5">
    <location>
        <begin position="136"/>
        <end position="155"/>
    </location>
</feature>
<dbReference type="KEGG" id="por:APT59_15145"/>
<dbReference type="Pfam" id="PF05130">
    <property type="entry name" value="FlgN"/>
    <property type="match status" value="1"/>
</dbReference>
<evidence type="ECO:0000256" key="2">
    <source>
        <dbReference type="ARBA" id="ARBA00007703"/>
    </source>
</evidence>
<sequence>MPNATLLDITRHDIDLSEQLLALIEQEFQALSERQLERLESLLDTKQILLKQLDQHAQQRTALLQAHGLQVDLQGLQAYASRQPDGEELLAASNQLAQLMEQCKIRNVRNGQIIQANRFVVGKLLNVLQGTSAPTLYNRRGSQTGGGYQRPLSSA</sequence>
<comment type="function">
    <text evidence="1">Required for the efficient initiation of filament assembly.</text>
</comment>
<gene>
    <name evidence="6" type="ORF">APT59_15145</name>
</gene>
<evidence type="ECO:0000313" key="6">
    <source>
        <dbReference type="EMBL" id="ALZ85466.1"/>
    </source>
</evidence>
<organism evidence="6 7">
    <name type="scientific">Pseudomonas oryzihabitans</name>
    <dbReference type="NCBI Taxonomy" id="47885"/>
    <lineage>
        <taxon>Bacteria</taxon>
        <taxon>Pseudomonadati</taxon>
        <taxon>Pseudomonadota</taxon>
        <taxon>Gammaproteobacteria</taxon>
        <taxon>Pseudomonadales</taxon>
        <taxon>Pseudomonadaceae</taxon>
        <taxon>Pseudomonas</taxon>
    </lineage>
</organism>
<dbReference type="EMBL" id="CP013987">
    <property type="protein sequence ID" value="ALZ85466.1"/>
    <property type="molecule type" value="Genomic_DNA"/>
</dbReference>
<keyword evidence="4" id="KW-0175">Coiled coil</keyword>
<protein>
    <recommendedName>
        <fullName evidence="8">Flagellar biosynthesis protein FlgN</fullName>
    </recommendedName>
</protein>